<feature type="compositionally biased region" description="Low complexity" evidence="1">
    <location>
        <begin position="95"/>
        <end position="106"/>
    </location>
</feature>
<dbReference type="EMBL" id="JAZHXJ010001189">
    <property type="protein sequence ID" value="KAL1845225.1"/>
    <property type="molecule type" value="Genomic_DNA"/>
</dbReference>
<keyword evidence="4" id="KW-1185">Reference proteome</keyword>
<comment type="caution">
    <text evidence="3">The sequence shown here is derived from an EMBL/GenBank/DDBJ whole genome shotgun (WGS) entry which is preliminary data.</text>
</comment>
<feature type="compositionally biased region" description="Basic and acidic residues" evidence="1">
    <location>
        <begin position="107"/>
        <end position="117"/>
    </location>
</feature>
<dbReference type="PANTHER" id="PTHR28153">
    <property type="entry name" value="PROTEIN, PUTATIVE-RELATED"/>
    <property type="match status" value="1"/>
</dbReference>
<gene>
    <name evidence="3" type="ORF">VTK73DRAFT_851</name>
</gene>
<dbReference type="InterPro" id="IPR028115">
    <property type="entry name" value="DUF4484"/>
</dbReference>
<feature type="domain" description="DUF4484" evidence="2">
    <location>
        <begin position="2"/>
        <end position="201"/>
    </location>
</feature>
<organism evidence="3 4">
    <name type="scientific">Phialemonium thermophilum</name>
    <dbReference type="NCBI Taxonomy" id="223376"/>
    <lineage>
        <taxon>Eukaryota</taxon>
        <taxon>Fungi</taxon>
        <taxon>Dikarya</taxon>
        <taxon>Ascomycota</taxon>
        <taxon>Pezizomycotina</taxon>
        <taxon>Sordariomycetes</taxon>
        <taxon>Sordariomycetidae</taxon>
        <taxon>Cephalothecales</taxon>
        <taxon>Cephalothecaceae</taxon>
        <taxon>Phialemonium</taxon>
    </lineage>
</organism>
<dbReference type="InterPro" id="IPR053056">
    <property type="entry name" value="Lipid_Metab_Assoc_Protein"/>
</dbReference>
<evidence type="ECO:0000313" key="4">
    <source>
        <dbReference type="Proteomes" id="UP001586593"/>
    </source>
</evidence>
<evidence type="ECO:0000256" key="1">
    <source>
        <dbReference type="SAM" id="MobiDB-lite"/>
    </source>
</evidence>
<feature type="compositionally biased region" description="Gly residues" evidence="1">
    <location>
        <begin position="33"/>
        <end position="47"/>
    </location>
</feature>
<protein>
    <recommendedName>
        <fullName evidence="2">DUF4484 domain-containing protein</fullName>
    </recommendedName>
</protein>
<accession>A0ABR3VU84</accession>
<dbReference type="Proteomes" id="UP001586593">
    <property type="component" value="Unassembled WGS sequence"/>
</dbReference>
<name>A0ABR3VU84_9PEZI</name>
<feature type="region of interest" description="Disordered" evidence="1">
    <location>
        <begin position="95"/>
        <end position="126"/>
    </location>
</feature>
<sequence length="201" mass="20926">MAQDASLLADLGPQPRSAMQVGHSTSASAPRAGLGGDQGVGGSGGASDGTQGRQAERELAIVAYFHRLTTQMFSVLADIVDSTDDDDETMLHVSGAATMATTTGRAPRSDRAGHGASDEGEDSGEEAALLRGRRDDDSDDADVDGEARGCILVGSEALAHMGLDVWSQADADFVRELAARYFLRYAHVEGKGVEVCGLRVC</sequence>
<evidence type="ECO:0000313" key="3">
    <source>
        <dbReference type="EMBL" id="KAL1845225.1"/>
    </source>
</evidence>
<feature type="region of interest" description="Disordered" evidence="1">
    <location>
        <begin position="1"/>
        <end position="52"/>
    </location>
</feature>
<dbReference type="Pfam" id="PF14831">
    <property type="entry name" value="DUF4484"/>
    <property type="match status" value="1"/>
</dbReference>
<evidence type="ECO:0000259" key="2">
    <source>
        <dbReference type="Pfam" id="PF14831"/>
    </source>
</evidence>
<reference evidence="3 4" key="1">
    <citation type="journal article" date="2024" name="Commun. Biol.">
        <title>Comparative genomic analysis of thermophilic fungi reveals convergent evolutionary adaptations and gene losses.</title>
        <authorList>
            <person name="Steindorff A.S."/>
            <person name="Aguilar-Pontes M.V."/>
            <person name="Robinson A.J."/>
            <person name="Andreopoulos B."/>
            <person name="LaButti K."/>
            <person name="Kuo A."/>
            <person name="Mondo S."/>
            <person name="Riley R."/>
            <person name="Otillar R."/>
            <person name="Haridas S."/>
            <person name="Lipzen A."/>
            <person name="Grimwood J."/>
            <person name="Schmutz J."/>
            <person name="Clum A."/>
            <person name="Reid I.D."/>
            <person name="Moisan M.C."/>
            <person name="Butler G."/>
            <person name="Nguyen T.T.M."/>
            <person name="Dewar K."/>
            <person name="Conant G."/>
            <person name="Drula E."/>
            <person name="Henrissat B."/>
            <person name="Hansel C."/>
            <person name="Singer S."/>
            <person name="Hutchinson M.I."/>
            <person name="de Vries R.P."/>
            <person name="Natvig D.O."/>
            <person name="Powell A.J."/>
            <person name="Tsang A."/>
            <person name="Grigoriev I.V."/>
        </authorList>
    </citation>
    <scope>NUCLEOTIDE SEQUENCE [LARGE SCALE GENOMIC DNA]</scope>
    <source>
        <strain evidence="3 4">ATCC 24622</strain>
    </source>
</reference>
<proteinExistence type="predicted"/>
<dbReference type="PANTHER" id="PTHR28153:SF1">
    <property type="entry name" value="DUF4484 DOMAIN-CONTAINING PROTEIN"/>
    <property type="match status" value="1"/>
</dbReference>